<sequence>MEAPTECDNTTRLPAGTEDSIAETAVVDAVPLDGHREDDDPPREAHGADEEQQPELGPPEHEAREAELPENEEEAVTHEIVLDENDDDVENIIKDLDTRRPSFTQ</sequence>
<evidence type="ECO:0000313" key="3">
    <source>
        <dbReference type="Proteomes" id="UP000574390"/>
    </source>
</evidence>
<feature type="compositionally biased region" description="Basic and acidic residues" evidence="1">
    <location>
        <begin position="91"/>
        <end position="105"/>
    </location>
</feature>
<evidence type="ECO:0000313" key="2">
    <source>
        <dbReference type="EMBL" id="KAF4711961.1"/>
    </source>
</evidence>
<dbReference type="EMBL" id="JABANM010027044">
    <property type="protein sequence ID" value="KAF4711961.1"/>
    <property type="molecule type" value="Genomic_DNA"/>
</dbReference>
<feature type="compositionally biased region" description="Basic and acidic residues" evidence="1">
    <location>
        <begin position="33"/>
        <end position="49"/>
    </location>
</feature>
<dbReference type="Proteomes" id="UP000574390">
    <property type="component" value="Unassembled WGS sequence"/>
</dbReference>
<comment type="caution">
    <text evidence="2">The sequence shown here is derived from an EMBL/GenBank/DDBJ whole genome shotgun (WGS) entry which is preliminary data.</text>
</comment>
<organism evidence="2 3">
    <name type="scientific">Perkinsus olseni</name>
    <name type="common">Perkinsus atlanticus</name>
    <dbReference type="NCBI Taxonomy" id="32597"/>
    <lineage>
        <taxon>Eukaryota</taxon>
        <taxon>Sar</taxon>
        <taxon>Alveolata</taxon>
        <taxon>Perkinsozoa</taxon>
        <taxon>Perkinsea</taxon>
        <taxon>Perkinsida</taxon>
        <taxon>Perkinsidae</taxon>
        <taxon>Perkinsus</taxon>
    </lineage>
</organism>
<feature type="compositionally biased region" description="Basic and acidic residues" evidence="1">
    <location>
        <begin position="58"/>
        <end position="67"/>
    </location>
</feature>
<gene>
    <name evidence="2" type="ORF">FOZ62_026454</name>
</gene>
<name>A0A7J6QUZ4_PEROL</name>
<reference evidence="2 3" key="1">
    <citation type="submission" date="2020-04" db="EMBL/GenBank/DDBJ databases">
        <title>Perkinsus olseni comparative genomics.</title>
        <authorList>
            <person name="Bogema D.R."/>
        </authorList>
    </citation>
    <scope>NUCLEOTIDE SEQUENCE [LARGE SCALE GENOMIC DNA]</scope>
    <source>
        <strain evidence="2">ATCC PRA-205</strain>
    </source>
</reference>
<feature type="non-terminal residue" evidence="2">
    <location>
        <position position="105"/>
    </location>
</feature>
<dbReference type="AlphaFoldDB" id="A0A7J6QUZ4"/>
<accession>A0A7J6QUZ4</accession>
<proteinExistence type="predicted"/>
<feature type="region of interest" description="Disordered" evidence="1">
    <location>
        <begin position="1"/>
        <end position="105"/>
    </location>
</feature>
<evidence type="ECO:0000256" key="1">
    <source>
        <dbReference type="SAM" id="MobiDB-lite"/>
    </source>
</evidence>
<protein>
    <submittedName>
        <fullName evidence="2">Uncharacterized protein</fullName>
    </submittedName>
</protein>